<evidence type="ECO:0000259" key="2">
    <source>
        <dbReference type="Pfam" id="PF14579"/>
    </source>
</evidence>
<dbReference type="Pfam" id="PF01336">
    <property type="entry name" value="tRNA_anti-codon"/>
    <property type="match status" value="1"/>
</dbReference>
<keyword evidence="4" id="KW-0808">Transferase</keyword>
<protein>
    <submittedName>
        <fullName evidence="4">DNA polymerase III subunit alpha</fullName>
        <ecNumber evidence="4">2.7.7.7</ecNumber>
    </submittedName>
</protein>
<evidence type="ECO:0000259" key="1">
    <source>
        <dbReference type="Pfam" id="PF01336"/>
    </source>
</evidence>
<dbReference type="GO" id="GO:0003887">
    <property type="term" value="F:DNA-directed DNA polymerase activity"/>
    <property type="evidence" value="ECO:0007669"/>
    <property type="project" value="UniProtKB-EC"/>
</dbReference>
<organism evidence="4">
    <name type="scientific">mine drainage metagenome</name>
    <dbReference type="NCBI Taxonomy" id="410659"/>
    <lineage>
        <taxon>unclassified sequences</taxon>
        <taxon>metagenomes</taxon>
        <taxon>ecological metagenomes</taxon>
    </lineage>
</organism>
<evidence type="ECO:0000313" key="4">
    <source>
        <dbReference type="EMBL" id="OIQ73599.1"/>
    </source>
</evidence>
<feature type="domain" description="DNA polymerase helix-hairpin-helix motif" evidence="2">
    <location>
        <begin position="159"/>
        <end position="258"/>
    </location>
</feature>
<dbReference type="GO" id="GO:0003676">
    <property type="term" value="F:nucleic acid binding"/>
    <property type="evidence" value="ECO:0007669"/>
    <property type="project" value="InterPro"/>
</dbReference>
<dbReference type="PANTHER" id="PTHR32294:SF0">
    <property type="entry name" value="DNA POLYMERASE III SUBUNIT ALPHA"/>
    <property type="match status" value="1"/>
</dbReference>
<gene>
    <name evidence="4" type="primary">dnaE_15</name>
    <name evidence="4" type="ORF">GALL_447630</name>
</gene>
<dbReference type="GO" id="GO:0008408">
    <property type="term" value="F:3'-5' exonuclease activity"/>
    <property type="evidence" value="ECO:0007669"/>
    <property type="project" value="InterPro"/>
</dbReference>
<proteinExistence type="predicted"/>
<dbReference type="Pfam" id="PF14579">
    <property type="entry name" value="HHH_6"/>
    <property type="match status" value="1"/>
</dbReference>
<keyword evidence="4" id="KW-0548">Nucleotidyltransferase</keyword>
<reference evidence="4" key="1">
    <citation type="submission" date="2016-10" db="EMBL/GenBank/DDBJ databases">
        <title>Sequence of Gallionella enrichment culture.</title>
        <authorList>
            <person name="Poehlein A."/>
            <person name="Muehling M."/>
            <person name="Daniel R."/>
        </authorList>
    </citation>
    <scope>NUCLEOTIDE SEQUENCE</scope>
</reference>
<feature type="domain" description="DNA polymerase III alpha subunit finger" evidence="3">
    <location>
        <begin position="2"/>
        <end position="86"/>
    </location>
</feature>
<dbReference type="InterPro" id="IPR004805">
    <property type="entry name" value="DnaE2/DnaE/PolC"/>
</dbReference>
<dbReference type="GO" id="GO:0006260">
    <property type="term" value="P:DNA replication"/>
    <property type="evidence" value="ECO:0007669"/>
    <property type="project" value="InterPro"/>
</dbReference>
<name>A0A1J5Q0Q1_9ZZZZ</name>
<dbReference type="InterPro" id="IPR004365">
    <property type="entry name" value="NA-bd_OB_tRNA"/>
</dbReference>
<dbReference type="InterPro" id="IPR029460">
    <property type="entry name" value="DNAPol_HHH"/>
</dbReference>
<dbReference type="Pfam" id="PF17657">
    <property type="entry name" value="DNA_pol3_finger"/>
    <property type="match status" value="1"/>
</dbReference>
<accession>A0A1J5Q0Q1</accession>
<sequence length="529" mass="58388">MDLIPSFVARKHGREQVIYPHPLVADVLSETYGIMVYQEQVMQTAQILGGYSLGGADMLRRAMGKKDADEMARHRQIFRDGAARNNIPQDKADEVFDLMEKFAGYGFNKSHAAAYSLLAYHTAWLKVHYTAEFFCANMTVEMDDTDKLKVLLEDAIKMGLSFEPPDVNRGVSRFEPVSDRVIRYGLSAIKGSGQQAIEAIVAAREGRGVGPMGDVAGPFKSLFDFCARVDRSRINKRTLEALIKAGAFDSICLHRASLLASVDLAFEFSASVLANANQCSLFDMGDDTHGSSTQEPELVSATPWGVKETLTFEKTAVGFYLSGHLFDAVAPEVRRFAKRAIAELSDSREPQLLAGIVSDLRLINGQRGKLALFKLDDKSGVVEARADEALINAHKELLKDDELIIVMGKLQPDRFSGGMQLTVTQIWSLEQARCRFGKYLRLRMATTPQGRLPDIARLLKDYPAQRESSGQGDLWHGLQVRLCLTCQTGQGAASVELQLDPQAKFYPSHAALSSWWALAAPGTADIIYE</sequence>
<dbReference type="AlphaFoldDB" id="A0A1J5Q0Q1"/>
<dbReference type="EC" id="2.7.7.7" evidence="4"/>
<dbReference type="EMBL" id="MLJW01002808">
    <property type="protein sequence ID" value="OIQ73599.1"/>
    <property type="molecule type" value="Genomic_DNA"/>
</dbReference>
<comment type="caution">
    <text evidence="4">The sequence shown here is derived from an EMBL/GenBank/DDBJ whole genome shotgun (WGS) entry which is preliminary data.</text>
</comment>
<dbReference type="CDD" id="cd04485">
    <property type="entry name" value="DnaE_OBF"/>
    <property type="match status" value="1"/>
</dbReference>
<evidence type="ECO:0000259" key="3">
    <source>
        <dbReference type="Pfam" id="PF17657"/>
    </source>
</evidence>
<dbReference type="PANTHER" id="PTHR32294">
    <property type="entry name" value="DNA POLYMERASE III SUBUNIT ALPHA"/>
    <property type="match status" value="1"/>
</dbReference>
<dbReference type="Gene3D" id="1.10.150.870">
    <property type="match status" value="1"/>
</dbReference>
<dbReference type="InterPro" id="IPR040982">
    <property type="entry name" value="DNA_pol3_finger"/>
</dbReference>
<feature type="domain" description="OB" evidence="1">
    <location>
        <begin position="353"/>
        <end position="427"/>
    </location>
</feature>